<evidence type="ECO:0000313" key="1">
    <source>
        <dbReference type="EMBL" id="GGX49531.1"/>
    </source>
</evidence>
<gene>
    <name evidence="1" type="ORF">GCM10007392_16070</name>
</gene>
<dbReference type="Proteomes" id="UP000626148">
    <property type="component" value="Unassembled WGS sequence"/>
</dbReference>
<reference evidence="1" key="1">
    <citation type="journal article" date="2014" name="Int. J. Syst. Evol. Microbiol.">
        <title>Complete genome sequence of Corynebacterium casei LMG S-19264T (=DSM 44701T), isolated from a smear-ripened cheese.</title>
        <authorList>
            <consortium name="US DOE Joint Genome Institute (JGI-PGF)"/>
            <person name="Walter F."/>
            <person name="Albersmeier A."/>
            <person name="Kalinowski J."/>
            <person name="Ruckert C."/>
        </authorList>
    </citation>
    <scope>NUCLEOTIDE SEQUENCE</scope>
    <source>
        <strain evidence="1">KCTC 22169</strain>
    </source>
</reference>
<proteinExistence type="predicted"/>
<reference evidence="1" key="2">
    <citation type="submission" date="2020-09" db="EMBL/GenBank/DDBJ databases">
        <authorList>
            <person name="Sun Q."/>
            <person name="Kim S."/>
        </authorList>
    </citation>
    <scope>NUCLEOTIDE SEQUENCE</scope>
    <source>
        <strain evidence="1">KCTC 22169</strain>
    </source>
</reference>
<name>A0A918N823_9GAMM</name>
<evidence type="ECO:0000313" key="2">
    <source>
        <dbReference type="Proteomes" id="UP000626148"/>
    </source>
</evidence>
<dbReference type="RefSeq" id="WP_189608019.1">
    <property type="nucleotide sequence ID" value="NZ_BMXR01000003.1"/>
</dbReference>
<accession>A0A918N823</accession>
<comment type="caution">
    <text evidence="1">The sequence shown here is derived from an EMBL/GenBank/DDBJ whole genome shotgun (WGS) entry which is preliminary data.</text>
</comment>
<dbReference type="EMBL" id="BMXR01000003">
    <property type="protein sequence ID" value="GGX49531.1"/>
    <property type="molecule type" value="Genomic_DNA"/>
</dbReference>
<protein>
    <submittedName>
        <fullName evidence="1">Uncharacterized protein</fullName>
    </submittedName>
</protein>
<organism evidence="1 2">
    <name type="scientific">Saccharospirillum salsuginis</name>
    <dbReference type="NCBI Taxonomy" id="418750"/>
    <lineage>
        <taxon>Bacteria</taxon>
        <taxon>Pseudomonadati</taxon>
        <taxon>Pseudomonadota</taxon>
        <taxon>Gammaproteobacteria</taxon>
        <taxon>Oceanospirillales</taxon>
        <taxon>Saccharospirillaceae</taxon>
        <taxon>Saccharospirillum</taxon>
    </lineage>
</organism>
<keyword evidence="2" id="KW-1185">Reference proteome</keyword>
<sequence length="441" mass="49155">MGRTLYRHPLVWVMEKPSGIFTLAACLMGLTTSSVQAVSVLSTEATLYTEAGYAESEGEGDPFAGLGSSGEFEYAYLVGPHHFNSGYLLRLIAGYEGNAFWRSRLTGSSRYQFTHGSGLFDLNGMHILQSVNPNPGFILDPEGFTTEHILSAGSGVNLSPGDVTRIRLETQYSRSLHEDESLNGEILEGRGVLTRRLNPISEINTQVSRTIVEEGDPAQVSQIDRATVGYRRTLDNGELSASFGVNLAETEQTDVEVYSGSMERVWVSDYGRTSIGYDREVTNTLLELTTENIVPEATDQDLQQEETIKLNSLALNDELRWAYQTVRACIRCDLSMSASLSQQENLDTGIRSVGYDGRVAFLIRIDDTQESQLSYRWQAESPEFGEVLLAESNRIEWNWSRQVTEHVSFRSDVSQAWISNDVDSSRFTIRISGAYRWGPDQ</sequence>
<dbReference type="AlphaFoldDB" id="A0A918N823"/>